<feature type="transmembrane region" description="Helical" evidence="1">
    <location>
        <begin position="17"/>
        <end position="36"/>
    </location>
</feature>
<gene>
    <name evidence="3" type="ORF">NDK47_20395</name>
</gene>
<keyword evidence="1" id="KW-0472">Membrane</keyword>
<proteinExistence type="predicted"/>
<sequence length="265" mass="28805">MEHNHENKKGPAFGKSYLILFAAGLAGIIALVPISVKQLQNLPGLPVMPFGMLIVLSMLQPLILLVIALAFGTWMAPRAGLTSLLMNRATRGEPIWSRLRPQLTAAILAGIVAAVLLPLLDALFQPWLPASLSQEAPPRDLVFTVSAMLYGGITEELLLRWGMMSVLAWVGWRLFQRHEERPGRSVMVIAILISAVLFGIGHLGAVAVLAPLTPVLILRTILLNAVGGIIFGWLFWKRSLEAAMIAHATAHVVMTLIAQILILFV</sequence>
<feature type="domain" description="CAAX prenyl protease 2/Lysostaphin resistance protein A-like" evidence="2">
    <location>
        <begin position="140"/>
        <end position="251"/>
    </location>
</feature>
<dbReference type="RefSeq" id="WP_251871598.1">
    <property type="nucleotide sequence ID" value="NZ_CP098755.1"/>
</dbReference>
<dbReference type="GO" id="GO:0008237">
    <property type="term" value="F:metallopeptidase activity"/>
    <property type="evidence" value="ECO:0007669"/>
    <property type="project" value="UniProtKB-KW"/>
</dbReference>
<evidence type="ECO:0000313" key="4">
    <source>
        <dbReference type="Proteomes" id="UP001056500"/>
    </source>
</evidence>
<evidence type="ECO:0000313" key="3">
    <source>
        <dbReference type="EMBL" id="USG64486.1"/>
    </source>
</evidence>
<keyword evidence="3" id="KW-0378">Hydrolase</keyword>
<keyword evidence="3" id="KW-0645">Protease</keyword>
<dbReference type="Pfam" id="PF02517">
    <property type="entry name" value="Rce1-like"/>
    <property type="match status" value="1"/>
</dbReference>
<feature type="transmembrane region" description="Helical" evidence="1">
    <location>
        <begin position="158"/>
        <end position="175"/>
    </location>
</feature>
<accession>A0ABY4WCC1</accession>
<feature type="transmembrane region" description="Helical" evidence="1">
    <location>
        <begin position="103"/>
        <end position="124"/>
    </location>
</feature>
<keyword evidence="1" id="KW-0812">Transmembrane</keyword>
<protein>
    <submittedName>
        <fullName evidence="3">CPBP family intramembrane metalloprotease</fullName>
    </submittedName>
</protein>
<feature type="transmembrane region" description="Helical" evidence="1">
    <location>
        <begin position="216"/>
        <end position="236"/>
    </location>
</feature>
<dbReference type="Proteomes" id="UP001056500">
    <property type="component" value="Chromosome"/>
</dbReference>
<keyword evidence="1" id="KW-1133">Transmembrane helix</keyword>
<evidence type="ECO:0000259" key="2">
    <source>
        <dbReference type="Pfam" id="PF02517"/>
    </source>
</evidence>
<dbReference type="InterPro" id="IPR003675">
    <property type="entry name" value="Rce1/LyrA-like_dom"/>
</dbReference>
<reference evidence="3" key="1">
    <citation type="submission" date="2022-06" db="EMBL/GenBank/DDBJ databases">
        <title>Genome sequencing of Brevibacillus sp. BB3-R1.</title>
        <authorList>
            <person name="Heo J."/>
            <person name="Lee D."/>
            <person name="Won M."/>
            <person name="Han B.-H."/>
            <person name="Hong S.-B."/>
            <person name="Kwon S.-W."/>
        </authorList>
    </citation>
    <scope>NUCLEOTIDE SEQUENCE</scope>
    <source>
        <strain evidence="3">BB3-R1</strain>
    </source>
</reference>
<dbReference type="EMBL" id="CP098755">
    <property type="protein sequence ID" value="USG64486.1"/>
    <property type="molecule type" value="Genomic_DNA"/>
</dbReference>
<feature type="transmembrane region" description="Helical" evidence="1">
    <location>
        <begin position="243"/>
        <end position="264"/>
    </location>
</feature>
<keyword evidence="3" id="KW-0482">Metalloprotease</keyword>
<keyword evidence="4" id="KW-1185">Reference proteome</keyword>
<feature type="transmembrane region" description="Helical" evidence="1">
    <location>
        <begin position="187"/>
        <end position="210"/>
    </location>
</feature>
<name>A0ABY4WCC1_9BACL</name>
<feature type="transmembrane region" description="Helical" evidence="1">
    <location>
        <begin position="48"/>
        <end position="76"/>
    </location>
</feature>
<evidence type="ECO:0000256" key="1">
    <source>
        <dbReference type="SAM" id="Phobius"/>
    </source>
</evidence>
<organism evidence="3 4">
    <name type="scientific">Brevibacillus ruminantium</name>
    <dbReference type="NCBI Taxonomy" id="2950604"/>
    <lineage>
        <taxon>Bacteria</taxon>
        <taxon>Bacillati</taxon>
        <taxon>Bacillota</taxon>
        <taxon>Bacilli</taxon>
        <taxon>Bacillales</taxon>
        <taxon>Paenibacillaceae</taxon>
        <taxon>Brevibacillus</taxon>
    </lineage>
</organism>